<accession>G5AFX8</accession>
<dbReference type="Proteomes" id="UP000002640">
    <property type="component" value="Unassembled WGS sequence"/>
</dbReference>
<dbReference type="AlphaFoldDB" id="G5AFX8"/>
<keyword evidence="2" id="KW-1133">Transmembrane helix</keyword>
<dbReference type="InParanoid" id="G5AFX8"/>
<keyword evidence="2" id="KW-0472">Membrane</keyword>
<dbReference type="SMR" id="G5AFX8"/>
<evidence type="ECO:0000313" key="4">
    <source>
        <dbReference type="EMBL" id="EGZ05494.1"/>
    </source>
</evidence>
<feature type="compositionally biased region" description="Polar residues" evidence="1">
    <location>
        <begin position="371"/>
        <end position="385"/>
    </location>
</feature>
<evidence type="ECO:0000256" key="2">
    <source>
        <dbReference type="SAM" id="Phobius"/>
    </source>
</evidence>
<organism evidence="4 5">
    <name type="scientific">Phytophthora sojae (strain P6497)</name>
    <name type="common">Soybean stem and root rot agent</name>
    <name type="synonym">Phytophthora megasperma f. sp. glycines</name>
    <dbReference type="NCBI Taxonomy" id="1094619"/>
    <lineage>
        <taxon>Eukaryota</taxon>
        <taxon>Sar</taxon>
        <taxon>Stramenopiles</taxon>
        <taxon>Oomycota</taxon>
        <taxon>Peronosporomycetes</taxon>
        <taxon>Peronosporales</taxon>
        <taxon>Peronosporaceae</taxon>
        <taxon>Phytophthora</taxon>
    </lineage>
</organism>
<name>G5AFX8_PHYSP</name>
<feature type="domain" description="WLGC" evidence="3">
    <location>
        <begin position="435"/>
        <end position="498"/>
    </location>
</feature>
<feature type="non-terminal residue" evidence="4">
    <location>
        <position position="1"/>
    </location>
</feature>
<feature type="transmembrane region" description="Helical" evidence="2">
    <location>
        <begin position="5"/>
        <end position="23"/>
    </location>
</feature>
<dbReference type="KEGG" id="psoj:PHYSODRAFT_533616"/>
<dbReference type="EMBL" id="JH159166">
    <property type="protein sequence ID" value="EGZ05494.1"/>
    <property type="molecule type" value="Genomic_DNA"/>
</dbReference>
<dbReference type="GeneID" id="20661890"/>
<protein>
    <recommendedName>
        <fullName evidence="3">WLGC domain-containing protein</fullName>
    </recommendedName>
</protein>
<feature type="region of interest" description="Disordered" evidence="1">
    <location>
        <begin position="367"/>
        <end position="386"/>
    </location>
</feature>
<reference evidence="4 5" key="1">
    <citation type="journal article" date="2006" name="Science">
        <title>Phytophthora genome sequences uncover evolutionary origins and mechanisms of pathogenesis.</title>
        <authorList>
            <person name="Tyler B.M."/>
            <person name="Tripathy S."/>
            <person name="Zhang X."/>
            <person name="Dehal P."/>
            <person name="Jiang R.H."/>
            <person name="Aerts A."/>
            <person name="Arredondo F.D."/>
            <person name="Baxter L."/>
            <person name="Bensasson D."/>
            <person name="Beynon J.L."/>
            <person name="Chapman J."/>
            <person name="Damasceno C.M."/>
            <person name="Dorrance A.E."/>
            <person name="Dou D."/>
            <person name="Dickerman A.W."/>
            <person name="Dubchak I.L."/>
            <person name="Garbelotto M."/>
            <person name="Gijzen M."/>
            <person name="Gordon S.G."/>
            <person name="Govers F."/>
            <person name="Grunwald N.J."/>
            <person name="Huang W."/>
            <person name="Ivors K.L."/>
            <person name="Jones R.W."/>
            <person name="Kamoun S."/>
            <person name="Krampis K."/>
            <person name="Lamour K.H."/>
            <person name="Lee M.K."/>
            <person name="McDonald W.H."/>
            <person name="Medina M."/>
            <person name="Meijer H.J."/>
            <person name="Nordberg E.K."/>
            <person name="Maclean D.J."/>
            <person name="Ospina-Giraldo M.D."/>
            <person name="Morris P.F."/>
            <person name="Phuntumart V."/>
            <person name="Putnam N.H."/>
            <person name="Rash S."/>
            <person name="Rose J.K."/>
            <person name="Sakihama Y."/>
            <person name="Salamov A.A."/>
            <person name="Savidor A."/>
            <person name="Scheuring C.F."/>
            <person name="Smith B.M."/>
            <person name="Sobral B.W."/>
            <person name="Terry A."/>
            <person name="Torto-Alalibo T.A."/>
            <person name="Win J."/>
            <person name="Xu Z."/>
            <person name="Zhang H."/>
            <person name="Grigoriev I.V."/>
            <person name="Rokhsar D.S."/>
            <person name="Boore J.L."/>
        </authorList>
    </citation>
    <scope>NUCLEOTIDE SEQUENCE [LARGE SCALE GENOMIC DNA]</scope>
    <source>
        <strain evidence="4 5">P6497</strain>
    </source>
</reference>
<evidence type="ECO:0000313" key="5">
    <source>
        <dbReference type="Proteomes" id="UP000002640"/>
    </source>
</evidence>
<proteinExistence type="predicted"/>
<evidence type="ECO:0000256" key="1">
    <source>
        <dbReference type="SAM" id="MobiDB-lite"/>
    </source>
</evidence>
<dbReference type="STRING" id="1094619.G5AFX8"/>
<dbReference type="SUPFAM" id="SSF52058">
    <property type="entry name" value="L domain-like"/>
    <property type="match status" value="1"/>
</dbReference>
<keyword evidence="5" id="KW-1185">Reference proteome</keyword>
<dbReference type="InterPro" id="IPR058256">
    <property type="entry name" value="WLGC"/>
</dbReference>
<dbReference type="OMA" id="MEYFHIE"/>
<dbReference type="RefSeq" id="XP_009539025.1">
    <property type="nucleotide sequence ID" value="XM_009540730.1"/>
</dbReference>
<sequence length="498" mass="55171">CRVDAVFAVFFPALILSYALFVFHDDLKAVKIRQKFFPPRIFERKARNYVSPKELNMFSTDFESLLVRSAWDVFLKLSFSLLACFRWGKITMLLLQREQQTATSDDCRHFFRCLGVGCVVYTAIAVHLSQSSCSSYPQCVQFSFLWTPGSSNSGCKCLAYVDRDLAPADSDNLTDVTQTLAELAAAGSLQTVQLVNRKINGSIPDELQTCQGLRNLVLIHTGVEEFPSWSATSFTKMEYFHIEGDTSDTNLIKLPTDLFTSMTNLHTVHLSYHSNLQTLPSLIGLQTLESVYFGYLDNIKEIPSTEDLPALQVMALEGLPLVRSLPDVAQFEGTLEMVFAQDVPACCSGFLSEGDCNTTFPSYRGLDDSQDGNSRNGSGHDSLSRSCLDLPEDESLLPTDATLAILNQFETNSSNFCDAAQATCPTAVLAGKRKDDDICRGVLYRQCSSESEGTGICFNEEMGMVECTYSQATINMRKEEIAAGCSCDEVEEQWLGCE</sequence>
<dbReference type="Gene3D" id="3.80.10.10">
    <property type="entry name" value="Ribonuclease Inhibitor"/>
    <property type="match status" value="1"/>
</dbReference>
<gene>
    <name evidence="4" type="ORF">PHYSODRAFT_533616</name>
</gene>
<keyword evidence="2" id="KW-0812">Transmembrane</keyword>
<dbReference type="Pfam" id="PF26605">
    <property type="entry name" value="WLGC"/>
    <property type="match status" value="1"/>
</dbReference>
<evidence type="ECO:0000259" key="3">
    <source>
        <dbReference type="Pfam" id="PF26605"/>
    </source>
</evidence>
<dbReference type="InterPro" id="IPR032675">
    <property type="entry name" value="LRR_dom_sf"/>
</dbReference>